<evidence type="ECO:0000313" key="2">
    <source>
        <dbReference type="Proteomes" id="UP000023152"/>
    </source>
</evidence>
<comment type="caution">
    <text evidence="1">The sequence shown here is derived from an EMBL/GenBank/DDBJ whole genome shotgun (WGS) entry which is preliminary data.</text>
</comment>
<keyword evidence="2" id="KW-1185">Reference proteome</keyword>
<proteinExistence type="predicted"/>
<gene>
    <name evidence="1" type="ORF">RFI_05756</name>
</gene>
<accession>X6NYG3</accession>
<protein>
    <recommendedName>
        <fullName evidence="3">Inhibitor of growth protein N-terminal histone-binding domain-containing protein</fullName>
    </recommendedName>
</protein>
<dbReference type="AlphaFoldDB" id="X6NYG3"/>
<organism evidence="1 2">
    <name type="scientific">Reticulomyxa filosa</name>
    <dbReference type="NCBI Taxonomy" id="46433"/>
    <lineage>
        <taxon>Eukaryota</taxon>
        <taxon>Sar</taxon>
        <taxon>Rhizaria</taxon>
        <taxon>Retaria</taxon>
        <taxon>Foraminifera</taxon>
        <taxon>Monothalamids</taxon>
        <taxon>Reticulomyxidae</taxon>
        <taxon>Reticulomyxa</taxon>
    </lineage>
</organism>
<sequence length="160" mass="18827">MEERSELFVDRLAEMLDGLPREMIRLMDCLQKSNETSQILEDKVDTQFQKVMALMEGCQDPKISGADNDSKKKMTINENKKEIDSKKLKNASKELKRLHKYETRLLNESDEMIETIDMSIQAVRSYKKRIQRDLKLFDKQLLPHTIKLEQPKSDANINYF</sequence>
<reference evidence="1 2" key="1">
    <citation type="journal article" date="2013" name="Curr. Biol.">
        <title>The Genome of the Foraminiferan Reticulomyxa filosa.</title>
        <authorList>
            <person name="Glockner G."/>
            <person name="Hulsmann N."/>
            <person name="Schleicher M."/>
            <person name="Noegel A.A."/>
            <person name="Eichinger L."/>
            <person name="Gallinger C."/>
            <person name="Pawlowski J."/>
            <person name="Sierra R."/>
            <person name="Euteneuer U."/>
            <person name="Pillet L."/>
            <person name="Moustafa A."/>
            <person name="Platzer M."/>
            <person name="Groth M."/>
            <person name="Szafranski K."/>
            <person name="Schliwa M."/>
        </authorList>
    </citation>
    <scope>NUCLEOTIDE SEQUENCE [LARGE SCALE GENOMIC DNA]</scope>
</reference>
<evidence type="ECO:0008006" key="3">
    <source>
        <dbReference type="Google" id="ProtNLM"/>
    </source>
</evidence>
<evidence type="ECO:0000313" key="1">
    <source>
        <dbReference type="EMBL" id="ETO31360.1"/>
    </source>
</evidence>
<dbReference type="Proteomes" id="UP000023152">
    <property type="component" value="Unassembled WGS sequence"/>
</dbReference>
<dbReference type="EMBL" id="ASPP01004984">
    <property type="protein sequence ID" value="ETO31360.1"/>
    <property type="molecule type" value="Genomic_DNA"/>
</dbReference>
<name>X6NYG3_RETFI</name>